<evidence type="ECO:0000313" key="3">
    <source>
        <dbReference type="Proteomes" id="UP000321570"/>
    </source>
</evidence>
<evidence type="ECO:0000256" key="1">
    <source>
        <dbReference type="SAM" id="MobiDB-lite"/>
    </source>
</evidence>
<name>A0A564Y099_HYMDI</name>
<protein>
    <submittedName>
        <fullName evidence="2">Uncharacterized protein</fullName>
    </submittedName>
</protein>
<dbReference type="Proteomes" id="UP000321570">
    <property type="component" value="Unassembled WGS sequence"/>
</dbReference>
<accession>A0A564Y099</accession>
<feature type="compositionally biased region" description="Polar residues" evidence="1">
    <location>
        <begin position="24"/>
        <end position="44"/>
    </location>
</feature>
<proteinExistence type="predicted"/>
<dbReference type="AlphaFoldDB" id="A0A564Y099"/>
<keyword evidence="3" id="KW-1185">Reference proteome</keyword>
<dbReference type="EMBL" id="CABIJS010000023">
    <property type="protein sequence ID" value="VUZ39984.1"/>
    <property type="molecule type" value="Genomic_DNA"/>
</dbReference>
<evidence type="ECO:0000313" key="2">
    <source>
        <dbReference type="EMBL" id="VUZ39984.1"/>
    </source>
</evidence>
<organism evidence="2 3">
    <name type="scientific">Hymenolepis diminuta</name>
    <name type="common">Rat tapeworm</name>
    <dbReference type="NCBI Taxonomy" id="6216"/>
    <lineage>
        <taxon>Eukaryota</taxon>
        <taxon>Metazoa</taxon>
        <taxon>Spiralia</taxon>
        <taxon>Lophotrochozoa</taxon>
        <taxon>Platyhelminthes</taxon>
        <taxon>Cestoda</taxon>
        <taxon>Eucestoda</taxon>
        <taxon>Cyclophyllidea</taxon>
        <taxon>Hymenolepididae</taxon>
        <taxon>Hymenolepis</taxon>
    </lineage>
</organism>
<reference evidence="2 3" key="1">
    <citation type="submission" date="2019-07" db="EMBL/GenBank/DDBJ databases">
        <authorList>
            <person name="Jastrzebski P J."/>
            <person name="Paukszto L."/>
            <person name="Jastrzebski P J."/>
        </authorList>
    </citation>
    <scope>NUCLEOTIDE SEQUENCE [LARGE SCALE GENOMIC DNA]</scope>
    <source>
        <strain evidence="2 3">WMS-il1</strain>
    </source>
</reference>
<feature type="region of interest" description="Disordered" evidence="1">
    <location>
        <begin position="13"/>
        <end position="51"/>
    </location>
</feature>
<gene>
    <name evidence="2" type="ORF">WMSIL1_LOCUS1136</name>
</gene>
<sequence length="51" mass="5621">MCPRLAYFSSIGKERRKTAKEESIASSSMLPTSTGPKGQNSEQAGCNRWRS</sequence>